<protein>
    <submittedName>
        <fullName evidence="8">Cytochrome c assembly protein</fullName>
    </submittedName>
</protein>
<evidence type="ECO:0000256" key="3">
    <source>
        <dbReference type="ARBA" id="ARBA00022748"/>
    </source>
</evidence>
<dbReference type="GO" id="GO:0020037">
    <property type="term" value="F:heme binding"/>
    <property type="evidence" value="ECO:0007669"/>
    <property type="project" value="InterPro"/>
</dbReference>
<evidence type="ECO:0000313" key="8">
    <source>
        <dbReference type="EMBL" id="ADK79444.1"/>
    </source>
</evidence>
<evidence type="ECO:0000256" key="6">
    <source>
        <dbReference type="SAM" id="Phobius"/>
    </source>
</evidence>
<dbReference type="GO" id="GO:0005886">
    <property type="term" value="C:plasma membrane"/>
    <property type="evidence" value="ECO:0007669"/>
    <property type="project" value="TreeGrafter"/>
</dbReference>
<dbReference type="AlphaFoldDB" id="E1RAF3"/>
<proteinExistence type="predicted"/>
<keyword evidence="5 6" id="KW-0472">Membrane</keyword>
<reference evidence="8 9" key="1">
    <citation type="journal article" date="2010" name="Stand. Genomic Sci.">
        <title>Complete genome sequence of Spirochaeta smaragdinae type strain (SEBR 4228).</title>
        <authorList>
            <person name="Mavromatis K."/>
            <person name="Yasawong M."/>
            <person name="Chertkov O."/>
            <person name="Lapidus A."/>
            <person name="Lucas S."/>
            <person name="Nolan M."/>
            <person name="Del Rio T.G."/>
            <person name="Tice H."/>
            <person name="Cheng J.F."/>
            <person name="Pitluck S."/>
            <person name="Liolios K."/>
            <person name="Ivanova N."/>
            <person name="Tapia R."/>
            <person name="Han C."/>
            <person name="Bruce D."/>
            <person name="Goodwin L."/>
            <person name="Pati A."/>
            <person name="Chen A."/>
            <person name="Palaniappan K."/>
            <person name="Land M."/>
            <person name="Hauser L."/>
            <person name="Chang Y.J."/>
            <person name="Jeffries C.D."/>
            <person name="Detter J.C."/>
            <person name="Rohde M."/>
            <person name="Brambilla E."/>
            <person name="Spring S."/>
            <person name="Goker M."/>
            <person name="Sikorski J."/>
            <person name="Woyke T."/>
            <person name="Bristow J."/>
            <person name="Eisen J.A."/>
            <person name="Markowitz V."/>
            <person name="Hugenholtz P."/>
            <person name="Klenk H.P."/>
            <person name="Kyrpides N.C."/>
        </authorList>
    </citation>
    <scope>NUCLEOTIDE SEQUENCE [LARGE SCALE GENOMIC DNA]</scope>
    <source>
        <strain evidence="9">DSM 11293 / JCM 15392 / SEBR 4228</strain>
    </source>
</reference>
<dbReference type="PANTHER" id="PTHR30071:SF1">
    <property type="entry name" value="CYTOCHROME B_B6 PROTEIN-RELATED"/>
    <property type="match status" value="1"/>
</dbReference>
<dbReference type="InterPro" id="IPR045062">
    <property type="entry name" value="Cyt_c_biogenesis_CcsA/CcmC"/>
</dbReference>
<dbReference type="eggNOG" id="COG0755">
    <property type="taxonomic scope" value="Bacteria"/>
</dbReference>
<feature type="transmembrane region" description="Helical" evidence="6">
    <location>
        <begin position="133"/>
        <end position="156"/>
    </location>
</feature>
<evidence type="ECO:0000256" key="5">
    <source>
        <dbReference type="ARBA" id="ARBA00023136"/>
    </source>
</evidence>
<evidence type="ECO:0000256" key="2">
    <source>
        <dbReference type="ARBA" id="ARBA00022692"/>
    </source>
</evidence>
<name>E1RAF3_SEDSS</name>
<keyword evidence="3" id="KW-0201">Cytochrome c-type biogenesis</keyword>
<accession>E1RAF3</accession>
<feature type="transmembrane region" description="Helical" evidence="6">
    <location>
        <begin position="63"/>
        <end position="83"/>
    </location>
</feature>
<dbReference type="RefSeq" id="WP_013252908.1">
    <property type="nucleotide sequence ID" value="NC_014364.1"/>
</dbReference>
<feature type="transmembrane region" description="Helical" evidence="6">
    <location>
        <begin position="168"/>
        <end position="194"/>
    </location>
</feature>
<feature type="transmembrane region" description="Helical" evidence="6">
    <location>
        <begin position="6"/>
        <end position="23"/>
    </location>
</feature>
<keyword evidence="2 6" id="KW-0812">Transmembrane</keyword>
<feature type="transmembrane region" description="Helical" evidence="6">
    <location>
        <begin position="234"/>
        <end position="255"/>
    </location>
</feature>
<dbReference type="KEGG" id="ssm:Spirs_0288"/>
<organism evidence="8 9">
    <name type="scientific">Sediminispirochaeta smaragdinae (strain DSM 11293 / JCM 15392 / SEBR 4228)</name>
    <name type="common">Spirochaeta smaragdinae</name>
    <dbReference type="NCBI Taxonomy" id="573413"/>
    <lineage>
        <taxon>Bacteria</taxon>
        <taxon>Pseudomonadati</taxon>
        <taxon>Spirochaetota</taxon>
        <taxon>Spirochaetia</taxon>
        <taxon>Spirochaetales</taxon>
        <taxon>Spirochaetaceae</taxon>
        <taxon>Sediminispirochaeta</taxon>
    </lineage>
</organism>
<feature type="transmembrane region" description="Helical" evidence="6">
    <location>
        <begin position="95"/>
        <end position="113"/>
    </location>
</feature>
<comment type="subcellular location">
    <subcellularLocation>
        <location evidence="1">Membrane</location>
        <topology evidence="1">Multi-pass membrane protein</topology>
    </subcellularLocation>
</comment>
<dbReference type="InterPro" id="IPR002541">
    <property type="entry name" value="Cyt_c_assembly"/>
</dbReference>
<evidence type="ECO:0000313" key="9">
    <source>
        <dbReference type="Proteomes" id="UP000002318"/>
    </source>
</evidence>
<dbReference type="Proteomes" id="UP000002318">
    <property type="component" value="Chromosome"/>
</dbReference>
<evidence type="ECO:0000256" key="1">
    <source>
        <dbReference type="ARBA" id="ARBA00004141"/>
    </source>
</evidence>
<dbReference type="STRING" id="573413.Spirs_0288"/>
<keyword evidence="4 6" id="KW-1133">Transmembrane helix</keyword>
<feature type="domain" description="Cytochrome c assembly protein" evidence="7">
    <location>
        <begin position="61"/>
        <end position="259"/>
    </location>
</feature>
<evidence type="ECO:0000256" key="4">
    <source>
        <dbReference type="ARBA" id="ARBA00022989"/>
    </source>
</evidence>
<dbReference type="Pfam" id="PF01578">
    <property type="entry name" value="Cytochrom_C_asm"/>
    <property type="match status" value="1"/>
</dbReference>
<feature type="transmembrane region" description="Helical" evidence="6">
    <location>
        <begin position="206"/>
        <end position="222"/>
    </location>
</feature>
<dbReference type="OrthoDB" id="9814290at2"/>
<dbReference type="EMBL" id="CP002116">
    <property type="protein sequence ID" value="ADK79444.1"/>
    <property type="molecule type" value="Genomic_DNA"/>
</dbReference>
<sequence length="262" mass="28733">MNATLSFFLFLAATAVSACSLFTKRATSFCDLIARILAAIAVIWLFILLLWRSFSIGFPALTGMYEGLTFFSGAVGGLTLCMIRKGEQASRMIRLWGFLVAAILLALASSPLAPSSLSYPVPALRSGWLVLHVSFSFLGEAAFTVSFAAAITWFLARQPETKNRAEAVASAAVALGYPVYTLGALLFGAIWAQYAWGRFWGWDPKEIWALVTWLVYTLYLHVRLGKKRRGAFPMAVLVLGFALTLFTFLGVNFLASGLHSYR</sequence>
<dbReference type="HOGENOM" id="CLU_049710_2_4_12"/>
<gene>
    <name evidence="8" type="ordered locus">Spirs_0288</name>
</gene>
<feature type="transmembrane region" description="Helical" evidence="6">
    <location>
        <begin position="32"/>
        <end position="51"/>
    </location>
</feature>
<dbReference type="PANTHER" id="PTHR30071">
    <property type="entry name" value="HEME EXPORTER PROTEIN C"/>
    <property type="match status" value="1"/>
</dbReference>
<keyword evidence="9" id="KW-1185">Reference proteome</keyword>
<evidence type="ECO:0000259" key="7">
    <source>
        <dbReference type="Pfam" id="PF01578"/>
    </source>
</evidence>
<dbReference type="GO" id="GO:0017004">
    <property type="term" value="P:cytochrome complex assembly"/>
    <property type="evidence" value="ECO:0007669"/>
    <property type="project" value="UniProtKB-KW"/>
</dbReference>